<comment type="subunit">
    <text evidence="2 8">Monomer.</text>
</comment>
<gene>
    <name evidence="10" type="ORF">HPULCUR_011173</name>
</gene>
<name>A0ABP9YFB5_9FUNG</name>
<evidence type="ECO:0000256" key="7">
    <source>
        <dbReference type="ARBA" id="ARBA00048768"/>
    </source>
</evidence>
<evidence type="ECO:0000259" key="9">
    <source>
        <dbReference type="Pfam" id="PF09764"/>
    </source>
</evidence>
<reference evidence="10 11" key="1">
    <citation type="submission" date="2024-04" db="EMBL/GenBank/DDBJ databases">
        <title>genome sequences of Mucor flavus KT1a and Helicostylum pulchrum KT1b strains isolation_sourced from the surface of a dry-aged beef.</title>
        <authorList>
            <person name="Toyotome T."/>
            <person name="Hosono M."/>
            <person name="Torimaru M."/>
            <person name="Fukuda K."/>
            <person name="Mikami N."/>
        </authorList>
    </citation>
    <scope>NUCLEOTIDE SEQUENCE [LARGE SCALE GENOMIC DNA]</scope>
    <source>
        <strain evidence="10 11">KT1b</strain>
    </source>
</reference>
<evidence type="ECO:0000256" key="8">
    <source>
        <dbReference type="RuleBase" id="RU367082"/>
    </source>
</evidence>
<evidence type="ECO:0000256" key="2">
    <source>
        <dbReference type="ARBA" id="ARBA00011245"/>
    </source>
</evidence>
<comment type="caution">
    <text evidence="10">The sequence shown here is derived from an EMBL/GenBank/DDBJ whole genome shotgun (WGS) entry which is preliminary data.</text>
</comment>
<dbReference type="InterPro" id="IPR037132">
    <property type="entry name" value="N_Gln_amidohydro_ab_roll_sf"/>
</dbReference>
<comment type="function">
    <text evidence="8">Mediates the side-chain deamidation of N-terminal glutamine residues to glutamate, an important step in N-end rule pathway of protein degradation. Conversion of the resulting N-terminal glutamine to glutamate renders the protein susceptible to arginylation, polyubiquitination and degradation as specified by the N-end rule. Does not act on substrates with internal or C-terminal glutamine and does not act on non-glutamine residues in any position.</text>
</comment>
<dbReference type="InterPro" id="IPR039733">
    <property type="entry name" value="NTAQ1"/>
</dbReference>
<proteinExistence type="inferred from homology"/>
<evidence type="ECO:0000313" key="10">
    <source>
        <dbReference type="EMBL" id="GAA5805650.1"/>
    </source>
</evidence>
<evidence type="ECO:0000256" key="3">
    <source>
        <dbReference type="ARBA" id="ARBA00012718"/>
    </source>
</evidence>
<dbReference type="Gene3D" id="3.10.620.10">
    <property type="entry name" value="Protein N-terminal glutamine amidohydrolase, alpha beta roll"/>
    <property type="match status" value="1"/>
</dbReference>
<comment type="similarity">
    <text evidence="1 8">Belongs to the NTAQ1 family.</text>
</comment>
<dbReference type="EC" id="3.5.1.122" evidence="3 8"/>
<dbReference type="PANTHER" id="PTHR13035">
    <property type="entry name" value="PROTEIN N-TERMINAL GLUTAMINE AMIDOHYDROLASE"/>
    <property type="match status" value="1"/>
</dbReference>
<evidence type="ECO:0000256" key="4">
    <source>
        <dbReference type="ARBA" id="ARBA00021247"/>
    </source>
</evidence>
<dbReference type="EMBL" id="BAABUJ010000049">
    <property type="protein sequence ID" value="GAA5805650.1"/>
    <property type="molecule type" value="Genomic_DNA"/>
</dbReference>
<feature type="domain" description="Protein N-terminal glutamine amidohydrolase alpha beta roll" evidence="9">
    <location>
        <begin position="11"/>
        <end position="184"/>
    </location>
</feature>
<dbReference type="PANTHER" id="PTHR13035:SF0">
    <property type="entry name" value="PROTEIN N-TERMINAL GLUTAMINE AMIDOHYDROLASE"/>
    <property type="match status" value="1"/>
</dbReference>
<evidence type="ECO:0000256" key="1">
    <source>
        <dbReference type="ARBA" id="ARBA00008985"/>
    </source>
</evidence>
<keyword evidence="5 8" id="KW-0378">Hydrolase</keyword>
<evidence type="ECO:0000313" key="11">
    <source>
        <dbReference type="Proteomes" id="UP001476247"/>
    </source>
</evidence>
<comment type="catalytic activity">
    <reaction evidence="7 8">
        <text>N-terminal L-glutaminyl-[protein] + H2O = N-terminal L-glutamyl-[protein] + NH4(+)</text>
        <dbReference type="Rhea" id="RHEA:50680"/>
        <dbReference type="Rhea" id="RHEA-COMP:12668"/>
        <dbReference type="Rhea" id="RHEA-COMP:12777"/>
        <dbReference type="ChEBI" id="CHEBI:15377"/>
        <dbReference type="ChEBI" id="CHEBI:28938"/>
        <dbReference type="ChEBI" id="CHEBI:64721"/>
        <dbReference type="ChEBI" id="CHEBI:64722"/>
        <dbReference type="EC" id="3.5.1.122"/>
    </reaction>
</comment>
<organism evidence="10 11">
    <name type="scientific">Helicostylum pulchrum</name>
    <dbReference type="NCBI Taxonomy" id="562976"/>
    <lineage>
        <taxon>Eukaryota</taxon>
        <taxon>Fungi</taxon>
        <taxon>Fungi incertae sedis</taxon>
        <taxon>Mucoromycota</taxon>
        <taxon>Mucoromycotina</taxon>
        <taxon>Mucoromycetes</taxon>
        <taxon>Mucorales</taxon>
        <taxon>Mucorineae</taxon>
        <taxon>Mucoraceae</taxon>
        <taxon>Helicostylum</taxon>
    </lineage>
</organism>
<sequence length="187" mass="22307">MLNTKKFNLTYTRCYCEENIYLLCKEIKEKQNEALEHCSVVYISNEDRMVPLWKQKAGVDQQPVVWDYHVILYVDGTADSEAMIYDYDTTLSFPCTAKEYIMETFKPEYQLKKKFDRYFRFVEAKAYLEQFSSDRSHMMKKDGTYYAEPPLYPPIKSNQNPNNLLDFISMKENEYGTVYLTSEFYCL</sequence>
<dbReference type="InterPro" id="IPR023128">
    <property type="entry name" value="Prot_N_Gln_amidohydro_ab_roll"/>
</dbReference>
<accession>A0ABP9YFB5</accession>
<evidence type="ECO:0000256" key="6">
    <source>
        <dbReference type="ARBA" id="ARBA00029677"/>
    </source>
</evidence>
<dbReference type="Pfam" id="PF09764">
    <property type="entry name" value="Nt_Gln_amidase"/>
    <property type="match status" value="1"/>
</dbReference>
<evidence type="ECO:0000256" key="5">
    <source>
        <dbReference type="ARBA" id="ARBA00022801"/>
    </source>
</evidence>
<protein>
    <recommendedName>
        <fullName evidence="4 8">Protein N-terminal glutamine amidohydrolase</fullName>
        <ecNumber evidence="3 8">3.5.1.122</ecNumber>
    </recommendedName>
    <alternativeName>
        <fullName evidence="6 8">Protein NH2-terminal glutamine deamidase</fullName>
    </alternativeName>
</protein>
<keyword evidence="11" id="KW-1185">Reference proteome</keyword>
<dbReference type="Proteomes" id="UP001476247">
    <property type="component" value="Unassembled WGS sequence"/>
</dbReference>